<reference evidence="1 2" key="2">
    <citation type="submission" date="2017-02" db="EMBL/GenBank/DDBJ databases">
        <title>A genome survey and senescence transcriptome analysis in Lentinula edodes.</title>
        <authorList>
            <person name="Sakamoto Y."/>
            <person name="Nakade K."/>
            <person name="Sato S."/>
            <person name="Yoshida Y."/>
            <person name="Miyazaki K."/>
            <person name="Natsume S."/>
            <person name="Konno N."/>
        </authorList>
    </citation>
    <scope>NUCLEOTIDE SEQUENCE [LARGE SCALE GENOMIC DNA]</scope>
    <source>
        <strain evidence="1 2">NBRC 111202</strain>
    </source>
</reference>
<dbReference type="EMBL" id="BDGU01000173">
    <property type="protein sequence ID" value="GAW03996.1"/>
    <property type="molecule type" value="Genomic_DNA"/>
</dbReference>
<evidence type="ECO:0000313" key="2">
    <source>
        <dbReference type="Proteomes" id="UP000188533"/>
    </source>
</evidence>
<dbReference type="Proteomes" id="UP000188533">
    <property type="component" value="Unassembled WGS sequence"/>
</dbReference>
<comment type="caution">
    <text evidence="1">The sequence shown here is derived from an EMBL/GenBank/DDBJ whole genome shotgun (WGS) entry which is preliminary data.</text>
</comment>
<proteinExistence type="predicted"/>
<gene>
    <name evidence="1" type="ORF">LENED_005757</name>
</gene>
<protein>
    <submittedName>
        <fullName evidence="1">Uncharacterized protein</fullName>
    </submittedName>
</protein>
<dbReference type="AlphaFoldDB" id="A0A1Q3E9U4"/>
<organism evidence="1 2">
    <name type="scientific">Lentinula edodes</name>
    <name type="common">Shiitake mushroom</name>
    <name type="synonym">Lentinus edodes</name>
    <dbReference type="NCBI Taxonomy" id="5353"/>
    <lineage>
        <taxon>Eukaryota</taxon>
        <taxon>Fungi</taxon>
        <taxon>Dikarya</taxon>
        <taxon>Basidiomycota</taxon>
        <taxon>Agaricomycotina</taxon>
        <taxon>Agaricomycetes</taxon>
        <taxon>Agaricomycetidae</taxon>
        <taxon>Agaricales</taxon>
        <taxon>Marasmiineae</taxon>
        <taxon>Omphalotaceae</taxon>
        <taxon>Lentinula</taxon>
    </lineage>
</organism>
<reference evidence="1 2" key="1">
    <citation type="submission" date="2016-08" db="EMBL/GenBank/DDBJ databases">
        <authorList>
            <consortium name="Lentinula edodes genome sequencing consortium"/>
            <person name="Sakamoto Y."/>
            <person name="Nakade K."/>
            <person name="Sato S."/>
            <person name="Yoshida Y."/>
            <person name="Miyazaki K."/>
            <person name="Natsume S."/>
            <person name="Konno N."/>
        </authorList>
    </citation>
    <scope>NUCLEOTIDE SEQUENCE [LARGE SCALE GENOMIC DNA]</scope>
    <source>
        <strain evidence="1 2">NBRC 111202</strain>
    </source>
</reference>
<name>A0A1Q3E9U4_LENED</name>
<sequence>MQVVNEFLVGSCLLPTSFYCQATAVYTLSVAPMLQSGAYYLSSSSATDFSNINTNAFFQNPKRHNSLIHIIDGRPTWRSCLWTNENDSNRGQKPFPKSCAYFLKINFHNPVPATVPLFRQKEYKEFTRVQAVAIYTDVTIGDLSLFASLLERGGTIHLSRASVFAVYPAPKTTVLFKY</sequence>
<keyword evidence="2" id="KW-1185">Reference proteome</keyword>
<evidence type="ECO:0000313" key="1">
    <source>
        <dbReference type="EMBL" id="GAW03996.1"/>
    </source>
</evidence>
<accession>A0A1Q3E9U4</accession>